<dbReference type="RefSeq" id="WP_099259093.1">
    <property type="nucleotide sequence ID" value="NZ_NIZW01000001.1"/>
</dbReference>
<dbReference type="Pfam" id="PF05626">
    <property type="entry name" value="DUF790"/>
    <property type="match status" value="1"/>
</dbReference>
<dbReference type="GeneID" id="90607155"/>
<name>A0A2G1WDZ1_9BACT</name>
<dbReference type="PANTHER" id="PTHR39640">
    <property type="entry name" value="VNG6129C"/>
    <property type="match status" value="1"/>
</dbReference>
<organism evidence="1 2">
    <name type="scientific">Rhodopirellula bahusiensis</name>
    <dbReference type="NCBI Taxonomy" id="2014065"/>
    <lineage>
        <taxon>Bacteria</taxon>
        <taxon>Pseudomonadati</taxon>
        <taxon>Planctomycetota</taxon>
        <taxon>Planctomycetia</taxon>
        <taxon>Pirellulales</taxon>
        <taxon>Pirellulaceae</taxon>
        <taxon>Rhodopirellula</taxon>
    </lineage>
</organism>
<evidence type="ECO:0000313" key="1">
    <source>
        <dbReference type="EMBL" id="PHQ37238.1"/>
    </source>
</evidence>
<sequence length="428" mass="48845">MLRSEHSIVQLNFDNRSLKPDRLQRVRDAAYLEAVDACLKLYRTGVGEIRQDLHRGVAEVLANIPGCPPKRIAAFCKLLDDFSEYDRDGQSASRLRQRVFEAAAPLHPIVTVREGIFEHDLSTARQKVCESLGMTWEDIESKMFSDVIELQHLHTFDNDISAGEVLSAYNVAQTQAALYRATSIRIDAGSDFKAIARHAKLAQLMHRIERIETMRNGKARRGLRFDLDGPGSSLRETTRYGIGFAKLLPKLLTCQDWRLTARVLGPKNQAFRLSLSPKDGLRSPLKPEEDFDSEFERSVDDAWHRNPPAGWQLERETELLVRGQSVFTPDFVIRHDDGRVIHLEVIGFWTPEYLQDKAERISNWVENAAAKPNSNQKENRRSHWLLMFPKQHSAGMAELAGQLKLPFLRFDKRQDPSEWIETAIAKAP</sequence>
<dbReference type="EMBL" id="NIZW01000001">
    <property type="protein sequence ID" value="PHQ37238.1"/>
    <property type="molecule type" value="Genomic_DNA"/>
</dbReference>
<reference evidence="1 2" key="1">
    <citation type="submission" date="2017-06" db="EMBL/GenBank/DDBJ databases">
        <title>Description of Rhodopirellula bahusiensis sp. nov.</title>
        <authorList>
            <person name="Kizina J."/>
            <person name="Harder J."/>
        </authorList>
    </citation>
    <scope>NUCLEOTIDE SEQUENCE [LARGE SCALE GENOMIC DNA]</scope>
    <source>
        <strain evidence="1 2">SWK21</strain>
    </source>
</reference>
<dbReference type="InterPro" id="IPR008508">
    <property type="entry name" value="Bax1"/>
</dbReference>
<protein>
    <recommendedName>
        <fullName evidence="3">DUF790 domain-containing protein</fullName>
    </recommendedName>
</protein>
<dbReference type="OrthoDB" id="5292613at2"/>
<gene>
    <name evidence="1" type="ORF">CEE69_02560</name>
</gene>
<evidence type="ECO:0000313" key="2">
    <source>
        <dbReference type="Proteomes" id="UP000225740"/>
    </source>
</evidence>
<accession>A0A2G1WDZ1</accession>
<dbReference type="Proteomes" id="UP000225740">
    <property type="component" value="Unassembled WGS sequence"/>
</dbReference>
<comment type="caution">
    <text evidence="1">The sequence shown here is derived from an EMBL/GenBank/DDBJ whole genome shotgun (WGS) entry which is preliminary data.</text>
</comment>
<proteinExistence type="predicted"/>
<dbReference type="AlphaFoldDB" id="A0A2G1WDZ1"/>
<keyword evidence="2" id="KW-1185">Reference proteome</keyword>
<evidence type="ECO:0008006" key="3">
    <source>
        <dbReference type="Google" id="ProtNLM"/>
    </source>
</evidence>
<dbReference type="PANTHER" id="PTHR39640:SF1">
    <property type="entry name" value="DUF790 FAMILY PROTEIN"/>
    <property type="match status" value="1"/>
</dbReference>